<evidence type="ECO:0000313" key="2">
    <source>
        <dbReference type="EMBL" id="GJE92808.1"/>
    </source>
</evidence>
<protein>
    <submittedName>
        <fullName evidence="2">Uncharacterized protein</fullName>
    </submittedName>
</protein>
<gene>
    <name evidence="2" type="ORF">PsYK624_089650</name>
</gene>
<dbReference type="Proteomes" id="UP000703269">
    <property type="component" value="Unassembled WGS sequence"/>
</dbReference>
<comment type="caution">
    <text evidence="2">The sequence shown here is derived from an EMBL/GenBank/DDBJ whole genome shotgun (WGS) entry which is preliminary data.</text>
</comment>
<sequence>MHTTGTRTPSGQHSHHPTASPATRDFREGRTAAPLAQHAHSATCAAPATRPGRACVPVRALCHWLAPLLRVFRGLRCVLHRRGACPGEH</sequence>
<dbReference type="AlphaFoldDB" id="A0A9P3GB44"/>
<keyword evidence="3" id="KW-1185">Reference proteome</keyword>
<feature type="compositionally biased region" description="Polar residues" evidence="1">
    <location>
        <begin position="1"/>
        <end position="12"/>
    </location>
</feature>
<evidence type="ECO:0000313" key="3">
    <source>
        <dbReference type="Proteomes" id="UP000703269"/>
    </source>
</evidence>
<dbReference type="EMBL" id="BPQB01000028">
    <property type="protein sequence ID" value="GJE92808.1"/>
    <property type="molecule type" value="Genomic_DNA"/>
</dbReference>
<feature type="region of interest" description="Disordered" evidence="1">
    <location>
        <begin position="1"/>
        <end position="35"/>
    </location>
</feature>
<organism evidence="2 3">
    <name type="scientific">Phanerochaete sordida</name>
    <dbReference type="NCBI Taxonomy" id="48140"/>
    <lineage>
        <taxon>Eukaryota</taxon>
        <taxon>Fungi</taxon>
        <taxon>Dikarya</taxon>
        <taxon>Basidiomycota</taxon>
        <taxon>Agaricomycotina</taxon>
        <taxon>Agaricomycetes</taxon>
        <taxon>Polyporales</taxon>
        <taxon>Phanerochaetaceae</taxon>
        <taxon>Phanerochaete</taxon>
    </lineage>
</organism>
<evidence type="ECO:0000256" key="1">
    <source>
        <dbReference type="SAM" id="MobiDB-lite"/>
    </source>
</evidence>
<name>A0A9P3GB44_9APHY</name>
<proteinExistence type="predicted"/>
<reference evidence="2 3" key="1">
    <citation type="submission" date="2021-08" db="EMBL/GenBank/DDBJ databases">
        <title>Draft Genome Sequence of Phanerochaete sordida strain YK-624.</title>
        <authorList>
            <person name="Mori T."/>
            <person name="Dohra H."/>
            <person name="Suzuki T."/>
            <person name="Kawagishi H."/>
            <person name="Hirai H."/>
        </authorList>
    </citation>
    <scope>NUCLEOTIDE SEQUENCE [LARGE SCALE GENOMIC DNA]</scope>
    <source>
        <strain evidence="2 3">YK-624</strain>
    </source>
</reference>
<accession>A0A9P3GB44</accession>